<feature type="transmembrane region" description="Helical" evidence="1">
    <location>
        <begin position="149"/>
        <end position="172"/>
    </location>
</feature>
<sequence length="347" mass="37447">MLTPEKAGLVAPIVECIVYGMYITVFLRTVPVLYQKMAPGVVRAYLASTALALFILITLRLGIDMDIAVELFTTNGACLFTTEESKLSFGVYVALTMIADIFIVYRVFAVWSRSLVVSAVPCLLLIAGIISGGLMATRSSRLNFKEPQASGLLTTFYCITLVLNVLCTGLIASKLYLSERQTKLSSSLRLRWTSVIVIESAALYLACVVVVVVCNVVKADDVHTIVLSSVRPPNVCHAEVNASNSGAYQQTPSIVGLTFSLIILRIGPARTPNMTFTSIQISRGSVLQFGTEHRTVNGDEANTLNTGSNEKPEVLTAPATVQHKSAPSNSATIDDIEKQVGREIVSH</sequence>
<keyword evidence="1" id="KW-1133">Transmembrane helix</keyword>
<feature type="transmembrane region" description="Helical" evidence="1">
    <location>
        <begin position="12"/>
        <end position="30"/>
    </location>
</feature>
<feature type="transmembrane region" description="Helical" evidence="1">
    <location>
        <begin position="42"/>
        <end position="63"/>
    </location>
</feature>
<feature type="transmembrane region" description="Helical" evidence="1">
    <location>
        <begin position="192"/>
        <end position="213"/>
    </location>
</feature>
<feature type="transmembrane region" description="Helical" evidence="1">
    <location>
        <begin position="89"/>
        <end position="108"/>
    </location>
</feature>
<dbReference type="Proteomes" id="UP001437256">
    <property type="component" value="Unassembled WGS sequence"/>
</dbReference>
<evidence type="ECO:0000256" key="1">
    <source>
        <dbReference type="SAM" id="Phobius"/>
    </source>
</evidence>
<gene>
    <name evidence="2" type="ORF">AAF712_004922</name>
</gene>
<feature type="transmembrane region" description="Helical" evidence="1">
    <location>
        <begin position="115"/>
        <end position="137"/>
    </location>
</feature>
<organism evidence="2 3">
    <name type="scientific">Marasmius tenuissimus</name>
    <dbReference type="NCBI Taxonomy" id="585030"/>
    <lineage>
        <taxon>Eukaryota</taxon>
        <taxon>Fungi</taxon>
        <taxon>Dikarya</taxon>
        <taxon>Basidiomycota</taxon>
        <taxon>Agaricomycotina</taxon>
        <taxon>Agaricomycetes</taxon>
        <taxon>Agaricomycetidae</taxon>
        <taxon>Agaricales</taxon>
        <taxon>Marasmiineae</taxon>
        <taxon>Marasmiaceae</taxon>
        <taxon>Marasmius</taxon>
    </lineage>
</organism>
<evidence type="ECO:0000313" key="2">
    <source>
        <dbReference type="EMBL" id="KAL0068019.1"/>
    </source>
</evidence>
<name>A0ABR3A4U0_9AGAR</name>
<protein>
    <submittedName>
        <fullName evidence="2">Uncharacterized protein</fullName>
    </submittedName>
</protein>
<accession>A0ABR3A4U0</accession>
<keyword evidence="1" id="KW-0812">Transmembrane</keyword>
<reference evidence="2 3" key="1">
    <citation type="submission" date="2024-05" db="EMBL/GenBank/DDBJ databases">
        <title>A draft genome resource for the thread blight pathogen Marasmius tenuissimus strain MS-2.</title>
        <authorList>
            <person name="Yulfo-Soto G.E."/>
            <person name="Baruah I.K."/>
            <person name="Amoako-Attah I."/>
            <person name="Bukari Y."/>
            <person name="Meinhardt L.W."/>
            <person name="Bailey B.A."/>
            <person name="Cohen S.P."/>
        </authorList>
    </citation>
    <scope>NUCLEOTIDE SEQUENCE [LARGE SCALE GENOMIC DNA]</scope>
    <source>
        <strain evidence="2 3">MS-2</strain>
    </source>
</reference>
<keyword evidence="3" id="KW-1185">Reference proteome</keyword>
<comment type="caution">
    <text evidence="2">The sequence shown here is derived from an EMBL/GenBank/DDBJ whole genome shotgun (WGS) entry which is preliminary data.</text>
</comment>
<evidence type="ECO:0000313" key="3">
    <source>
        <dbReference type="Proteomes" id="UP001437256"/>
    </source>
</evidence>
<dbReference type="EMBL" id="JBBXMP010000021">
    <property type="protein sequence ID" value="KAL0068019.1"/>
    <property type="molecule type" value="Genomic_DNA"/>
</dbReference>
<proteinExistence type="predicted"/>
<keyword evidence="1" id="KW-0472">Membrane</keyword>